<gene>
    <name evidence="8" type="primary">topA</name>
    <name evidence="11" type="ORF">DCE01_00095</name>
</gene>
<evidence type="ECO:0000256" key="7">
    <source>
        <dbReference type="ARBA" id="ARBA00023235"/>
    </source>
</evidence>
<evidence type="ECO:0000256" key="4">
    <source>
        <dbReference type="ARBA" id="ARBA00022842"/>
    </source>
</evidence>
<dbReference type="PANTHER" id="PTHR42785">
    <property type="entry name" value="DNA TOPOISOMERASE, TYPE IA, CORE"/>
    <property type="match status" value="1"/>
</dbReference>
<dbReference type="Proteomes" id="UP000257240">
    <property type="component" value="Unassembled WGS sequence"/>
</dbReference>
<dbReference type="Pfam" id="PF01131">
    <property type="entry name" value="Topoisom_bac"/>
    <property type="match status" value="1"/>
</dbReference>
<dbReference type="InterPro" id="IPR003602">
    <property type="entry name" value="Topo_IA_DNA-bd_dom"/>
</dbReference>
<dbReference type="PROSITE" id="PS50880">
    <property type="entry name" value="TOPRIM"/>
    <property type="match status" value="1"/>
</dbReference>
<comment type="catalytic activity">
    <reaction evidence="1 8">
        <text>ATP-independent breakage of single-stranded DNA, followed by passage and rejoining.</text>
        <dbReference type="EC" id="5.6.2.1"/>
    </reaction>
</comment>
<dbReference type="InterPro" id="IPR028612">
    <property type="entry name" value="Topoisom_1_IA"/>
</dbReference>
<protein>
    <recommendedName>
        <fullName evidence="8">DNA topoisomerase 1</fullName>
        <ecNumber evidence="8">5.6.2.1</ecNumber>
    </recommendedName>
    <alternativeName>
        <fullName evidence="8">DNA topoisomerase I</fullName>
    </alternativeName>
</protein>
<dbReference type="InterPro" id="IPR013825">
    <property type="entry name" value="Topo_IA_cen_sub2"/>
</dbReference>
<dbReference type="EC" id="5.6.2.1" evidence="8"/>
<evidence type="ECO:0000259" key="9">
    <source>
        <dbReference type="PROSITE" id="PS50880"/>
    </source>
</evidence>
<dbReference type="Pfam" id="PF01751">
    <property type="entry name" value="Toprim"/>
    <property type="match status" value="1"/>
</dbReference>
<comment type="function">
    <text evidence="8">Releases the supercoiling and torsional tension of DNA, which is introduced during the DNA replication and transcription, by transiently cleaving and rejoining one strand of the DNA duplex. Introduces a single-strand break via transesterification at a target site in duplex DNA. The scissile phosphodiester is attacked by the catalytic tyrosine of the enzyme, resulting in the formation of a DNA-(5'-phosphotyrosyl)-enzyme intermediate and the expulsion of a 3'-OH DNA strand. The free DNA strand then undergoes passage around the unbroken strand, thus removing DNA supercoils. Finally, in the religation step, the DNA 3'-OH attacks the covalent intermediate to expel the active-site tyrosine and restore the DNA phosphodiester backbone.</text>
</comment>
<comment type="caution">
    <text evidence="11">The sequence shown here is derived from an EMBL/GenBank/DDBJ whole genome shotgun (WGS) entry which is preliminary data.</text>
</comment>
<dbReference type="InterPro" id="IPR000380">
    <property type="entry name" value="Topo_IA"/>
</dbReference>
<dbReference type="GO" id="GO:0003917">
    <property type="term" value="F:DNA topoisomerase type I (single strand cut, ATP-independent) activity"/>
    <property type="evidence" value="ECO:0007669"/>
    <property type="project" value="UniProtKB-UniRule"/>
</dbReference>
<dbReference type="HAMAP" id="MF_00952">
    <property type="entry name" value="Topoisom_1_prok"/>
    <property type="match status" value="1"/>
</dbReference>
<feature type="site" description="Interaction with DNA" evidence="8">
    <location>
        <position position="477"/>
    </location>
</feature>
<feature type="site" description="Interaction with DNA" evidence="8">
    <location>
        <position position="150"/>
    </location>
</feature>
<dbReference type="InterPro" id="IPR023405">
    <property type="entry name" value="Topo_IA_core_domain"/>
</dbReference>
<feature type="domain" description="Toprim" evidence="9">
    <location>
        <begin position="3"/>
        <end position="113"/>
    </location>
</feature>
<dbReference type="Gene3D" id="2.70.20.10">
    <property type="entry name" value="Topoisomerase I, domain 3"/>
    <property type="match status" value="1"/>
</dbReference>
<dbReference type="GO" id="GO:0046872">
    <property type="term" value="F:metal ion binding"/>
    <property type="evidence" value="ECO:0007669"/>
    <property type="project" value="UniProtKB-KW"/>
</dbReference>
<feature type="site" description="Interaction with DNA" evidence="8">
    <location>
        <position position="145"/>
    </location>
</feature>
<dbReference type="InterPro" id="IPR023406">
    <property type="entry name" value="Topo_IA_AS"/>
</dbReference>
<dbReference type="GO" id="GO:0006265">
    <property type="term" value="P:DNA topological change"/>
    <property type="evidence" value="ECO:0007669"/>
    <property type="project" value="UniProtKB-UniRule"/>
</dbReference>
<sequence>MGKKLFIVESPTKVKTLQKILSSKDFIFKATFGHIKDLPPKTLGVDLNTFHPSFYYISSKKKILSDLKKLVSKVEEVYLATDPDREGEAISFHLYEYLSSVNKNLIFKRVDLIEITEFGVKQALNSVRDLDKGLYLAYQSRRVLDRIIGYLISPKLSKALNLPLSAGRVQSPALRLIVEREEEIEKFVPETSFSLRVKVKDKNNNVYELDLWFKKELYKDKDPKKLEDFFYHYLAGKTLSLDNITEKKALKQPPYPLKTTTLIEAAGSSLGFSPKETMALAQALYEKGLITYMRTDSVRVSPVAKKAAKDFILANFGEKYLGKERRVKASKFEQGAHECIRPTNLFQEPKNLTSKEKALYTLIKNFFLASQMSQAEFLELTYVFGKDLLPKGWFLVTKRKTLVFEGFLKVLKGTENYDLPLGLKEGDQLKVLSFEIREHKTKPPERYTPHSLVKKLESLGIGRPSTYATILDVLFKRNYIEKEGKSLKPTPLGRLVCRLLLEGAKVFMDYKYTAEMEEKLDLVARGEATYESVVKEAYELIKTCRFPSRVST</sequence>
<dbReference type="SMART" id="SM00493">
    <property type="entry name" value="TOPRIM"/>
    <property type="match status" value="1"/>
</dbReference>
<dbReference type="Gene3D" id="3.40.50.140">
    <property type="match status" value="1"/>
</dbReference>
<comment type="similarity">
    <text evidence="2 8">Belongs to the type IA topoisomerase family.</text>
</comment>
<dbReference type="EMBL" id="DLVE01000003">
    <property type="protein sequence ID" value="HAA83185.1"/>
    <property type="molecule type" value="Genomic_DNA"/>
</dbReference>
<dbReference type="GO" id="GO:0003677">
    <property type="term" value="F:DNA binding"/>
    <property type="evidence" value="ECO:0007669"/>
    <property type="project" value="UniProtKB-KW"/>
</dbReference>
<dbReference type="CDD" id="cd00186">
    <property type="entry name" value="TOP1Ac"/>
    <property type="match status" value="1"/>
</dbReference>
<comment type="subunit">
    <text evidence="8">Monomer.</text>
</comment>
<dbReference type="NCBIfam" id="TIGR01051">
    <property type="entry name" value="topA_bact"/>
    <property type="match status" value="1"/>
</dbReference>
<keyword evidence="3" id="KW-0479">Metal-binding</keyword>
<keyword evidence="5 8" id="KW-0799">Topoisomerase</keyword>
<dbReference type="InterPro" id="IPR006171">
    <property type="entry name" value="TOPRIM_dom"/>
</dbReference>
<dbReference type="SUPFAM" id="SSF56712">
    <property type="entry name" value="Prokaryotic type I DNA topoisomerase"/>
    <property type="match status" value="1"/>
</dbReference>
<keyword evidence="7 8" id="KW-0413">Isomerase</keyword>
<keyword evidence="4" id="KW-0460">Magnesium</keyword>
<keyword evidence="6 8" id="KW-0238">DNA-binding</keyword>
<dbReference type="Gene3D" id="1.10.290.10">
    <property type="entry name" value="Topoisomerase I, domain 4"/>
    <property type="match status" value="1"/>
</dbReference>
<evidence type="ECO:0000256" key="5">
    <source>
        <dbReference type="ARBA" id="ARBA00023029"/>
    </source>
</evidence>
<proteinExistence type="inferred from homology"/>
<evidence type="ECO:0000313" key="12">
    <source>
        <dbReference type="Proteomes" id="UP000257240"/>
    </source>
</evidence>
<dbReference type="InterPro" id="IPR013826">
    <property type="entry name" value="Topo_IA_cen_sub3"/>
</dbReference>
<dbReference type="PRINTS" id="PR00417">
    <property type="entry name" value="PRTPISMRASEI"/>
</dbReference>
<evidence type="ECO:0000256" key="2">
    <source>
        <dbReference type="ARBA" id="ARBA00009446"/>
    </source>
</evidence>
<dbReference type="Gene3D" id="1.10.460.10">
    <property type="entry name" value="Topoisomerase I, domain 2"/>
    <property type="match status" value="1"/>
</dbReference>
<dbReference type="AlphaFoldDB" id="A0A101FJ33"/>
<reference evidence="11 12" key="1">
    <citation type="journal article" date="2018" name="Nat. Biotechnol.">
        <title>A standardized bacterial taxonomy based on genome phylogeny substantially revises the tree of life.</title>
        <authorList>
            <person name="Parks D.H."/>
            <person name="Chuvochina M."/>
            <person name="Waite D.W."/>
            <person name="Rinke C."/>
            <person name="Skarshewski A."/>
            <person name="Chaumeil P.A."/>
            <person name="Hugenholtz P."/>
        </authorList>
    </citation>
    <scope>NUCLEOTIDE SEQUENCE [LARGE SCALE GENOMIC DNA]</scope>
    <source>
        <strain evidence="11">UBA12529</strain>
    </source>
</reference>
<dbReference type="PROSITE" id="PS00396">
    <property type="entry name" value="TOPO_IA_1"/>
    <property type="match status" value="1"/>
</dbReference>
<evidence type="ECO:0000256" key="8">
    <source>
        <dbReference type="HAMAP-Rule" id="MF_00952"/>
    </source>
</evidence>
<dbReference type="InterPro" id="IPR013824">
    <property type="entry name" value="Topo_IA_cen_sub1"/>
</dbReference>
<evidence type="ECO:0000313" key="11">
    <source>
        <dbReference type="EMBL" id="HAA83185.1"/>
    </source>
</evidence>
<evidence type="ECO:0000256" key="1">
    <source>
        <dbReference type="ARBA" id="ARBA00000213"/>
    </source>
</evidence>
<dbReference type="InterPro" id="IPR013497">
    <property type="entry name" value="Topo_IA_cen"/>
</dbReference>
<dbReference type="InterPro" id="IPR005733">
    <property type="entry name" value="TopoI_bac-type"/>
</dbReference>
<feature type="active site" description="O-(5'-phospho-DNA)-tyrosine intermediate" evidence="8">
    <location>
        <position position="292"/>
    </location>
</feature>
<dbReference type="PROSITE" id="PS52039">
    <property type="entry name" value="TOPO_IA_2"/>
    <property type="match status" value="1"/>
</dbReference>
<dbReference type="SMART" id="SM00436">
    <property type="entry name" value="TOP1Bc"/>
    <property type="match status" value="1"/>
</dbReference>
<feature type="site" description="Interaction with DNA" evidence="8">
    <location>
        <position position="141"/>
    </location>
</feature>
<name>A0A101FJ33_9BACT</name>
<organism evidence="11 12">
    <name type="scientific">Thermodesulfobacterium commune</name>
    <dbReference type="NCBI Taxonomy" id="1741"/>
    <lineage>
        <taxon>Bacteria</taxon>
        <taxon>Pseudomonadati</taxon>
        <taxon>Thermodesulfobacteriota</taxon>
        <taxon>Thermodesulfobacteria</taxon>
        <taxon>Thermodesulfobacteriales</taxon>
        <taxon>Thermodesulfobacteriaceae</taxon>
        <taxon>Thermodesulfobacterium</taxon>
    </lineage>
</organism>
<evidence type="ECO:0000256" key="3">
    <source>
        <dbReference type="ARBA" id="ARBA00022723"/>
    </source>
</evidence>
<evidence type="ECO:0000259" key="10">
    <source>
        <dbReference type="PROSITE" id="PS52039"/>
    </source>
</evidence>
<feature type="domain" description="Topo IA-type catalytic" evidence="10">
    <location>
        <begin position="131"/>
        <end position="546"/>
    </location>
</feature>
<feature type="site" description="Interaction with DNA" evidence="8">
    <location>
        <position position="34"/>
    </location>
</feature>
<dbReference type="PANTHER" id="PTHR42785:SF1">
    <property type="entry name" value="DNA TOPOISOMERASE"/>
    <property type="match status" value="1"/>
</dbReference>
<dbReference type="RefSeq" id="WP_051754588.1">
    <property type="nucleotide sequence ID" value="NZ_DAINLL010000018.1"/>
</dbReference>
<comment type="caution">
    <text evidence="8">Lacks conserved residue(s) required for the propagation of feature annotation.</text>
</comment>
<feature type="site" description="Interaction with DNA" evidence="8">
    <location>
        <position position="294"/>
    </location>
</feature>
<accession>A0A101FJ33</accession>
<feature type="region of interest" description="Interaction with DNA" evidence="8">
    <location>
        <begin position="165"/>
        <end position="170"/>
    </location>
</feature>
<evidence type="ECO:0000256" key="6">
    <source>
        <dbReference type="ARBA" id="ARBA00023125"/>
    </source>
</evidence>
<dbReference type="SMART" id="SM00437">
    <property type="entry name" value="TOP1Ac"/>
    <property type="match status" value="1"/>
</dbReference>
<dbReference type="InterPro" id="IPR003601">
    <property type="entry name" value="Topo_IA_2"/>
</dbReference>
<feature type="site" description="Interaction with DNA" evidence="8">
    <location>
        <position position="142"/>
    </location>
</feature>